<dbReference type="AlphaFoldDB" id="A0A5B0PF93"/>
<comment type="subcellular location">
    <subcellularLocation>
        <location evidence="1">Membrane</location>
    </subcellularLocation>
</comment>
<dbReference type="GO" id="GO:0005789">
    <property type="term" value="C:endoplasmic reticulum membrane"/>
    <property type="evidence" value="ECO:0007669"/>
    <property type="project" value="TreeGrafter"/>
</dbReference>
<dbReference type="GO" id="GO:0015926">
    <property type="term" value="F:glucosidase activity"/>
    <property type="evidence" value="ECO:0007669"/>
    <property type="project" value="TreeGrafter"/>
</dbReference>
<dbReference type="SUPFAM" id="SSF49899">
    <property type="entry name" value="Concanavalin A-like lectins/glucanases"/>
    <property type="match status" value="1"/>
</dbReference>
<organism evidence="5 6">
    <name type="scientific">Puccinia graminis f. sp. tritici</name>
    <dbReference type="NCBI Taxonomy" id="56615"/>
    <lineage>
        <taxon>Eukaryota</taxon>
        <taxon>Fungi</taxon>
        <taxon>Dikarya</taxon>
        <taxon>Basidiomycota</taxon>
        <taxon>Pucciniomycotina</taxon>
        <taxon>Pucciniomycetes</taxon>
        <taxon>Pucciniales</taxon>
        <taxon>Pucciniaceae</taxon>
        <taxon>Puccinia</taxon>
    </lineage>
</organism>
<dbReference type="PANTHER" id="PTHR31361">
    <property type="entry name" value="BETA-GLUCAN SYNTHESIS-ASSOCIATED PROTEIN KRE6-RELATED"/>
    <property type="match status" value="1"/>
</dbReference>
<keyword evidence="2" id="KW-0472">Membrane</keyword>
<dbReference type="GO" id="GO:0005886">
    <property type="term" value="C:plasma membrane"/>
    <property type="evidence" value="ECO:0007669"/>
    <property type="project" value="TreeGrafter"/>
</dbReference>
<evidence type="ECO:0000256" key="4">
    <source>
        <dbReference type="ARBA" id="ARBA00023316"/>
    </source>
</evidence>
<dbReference type="InterPro" id="IPR005629">
    <property type="entry name" value="Skn1/Kre6/Sbg1"/>
</dbReference>
<keyword evidence="3" id="KW-0325">Glycoprotein</keyword>
<dbReference type="PANTHER" id="PTHR31361:SF15">
    <property type="entry name" value="GH16 DOMAIN-CONTAINING PROTEIN"/>
    <property type="match status" value="1"/>
</dbReference>
<evidence type="ECO:0008006" key="7">
    <source>
        <dbReference type="Google" id="ProtNLM"/>
    </source>
</evidence>
<dbReference type="OrthoDB" id="412647at2759"/>
<name>A0A5B0PF93_PUCGR</name>
<proteinExistence type="predicted"/>
<dbReference type="GO" id="GO:0006078">
    <property type="term" value="P:(1-&gt;6)-beta-D-glucan biosynthetic process"/>
    <property type="evidence" value="ECO:0007669"/>
    <property type="project" value="TreeGrafter"/>
</dbReference>
<dbReference type="Pfam" id="PF03935">
    <property type="entry name" value="SKN1_KRE6_Sbg1"/>
    <property type="match status" value="1"/>
</dbReference>
<dbReference type="Gene3D" id="2.60.120.200">
    <property type="match status" value="1"/>
</dbReference>
<accession>A0A5B0PF93</accession>
<dbReference type="InterPro" id="IPR013320">
    <property type="entry name" value="ConA-like_dom_sf"/>
</dbReference>
<gene>
    <name evidence="5" type="ORF">PGT21_002894</name>
</gene>
<reference evidence="5 6" key="1">
    <citation type="submission" date="2019-05" db="EMBL/GenBank/DDBJ databases">
        <title>Emergence of the Ug99 lineage of the wheat stem rust pathogen through somatic hybridization.</title>
        <authorList>
            <person name="Li F."/>
            <person name="Upadhyaya N.M."/>
            <person name="Sperschneider J."/>
            <person name="Matny O."/>
            <person name="Nguyen-Phuc H."/>
            <person name="Mago R."/>
            <person name="Raley C."/>
            <person name="Miller M.E."/>
            <person name="Silverstein K.A.T."/>
            <person name="Henningsen E."/>
            <person name="Hirsch C.D."/>
            <person name="Visser B."/>
            <person name="Pretorius Z.A."/>
            <person name="Steffenson B.J."/>
            <person name="Schwessinger B."/>
            <person name="Dodds P.N."/>
            <person name="Figueroa M."/>
        </authorList>
    </citation>
    <scope>NUCLEOTIDE SEQUENCE [LARGE SCALE GENOMIC DNA]</scope>
    <source>
        <strain evidence="5">21-0</strain>
    </source>
</reference>
<evidence type="ECO:0000256" key="3">
    <source>
        <dbReference type="ARBA" id="ARBA00023180"/>
    </source>
</evidence>
<dbReference type="Proteomes" id="UP000324748">
    <property type="component" value="Unassembled WGS sequence"/>
</dbReference>
<keyword evidence="6" id="KW-1185">Reference proteome</keyword>
<dbReference type="EMBL" id="VSWC01000054">
    <property type="protein sequence ID" value="KAA1099304.1"/>
    <property type="molecule type" value="Genomic_DNA"/>
</dbReference>
<evidence type="ECO:0000313" key="6">
    <source>
        <dbReference type="Proteomes" id="UP000324748"/>
    </source>
</evidence>
<evidence type="ECO:0000256" key="1">
    <source>
        <dbReference type="ARBA" id="ARBA00004370"/>
    </source>
</evidence>
<evidence type="ECO:0000256" key="2">
    <source>
        <dbReference type="ARBA" id="ARBA00023136"/>
    </source>
</evidence>
<evidence type="ECO:0000313" key="5">
    <source>
        <dbReference type="EMBL" id="KAA1099304.1"/>
    </source>
</evidence>
<comment type="caution">
    <text evidence="5">The sequence shown here is derived from an EMBL/GenBank/DDBJ whole genome shotgun (WGS) entry which is preliminary data.</text>
</comment>
<dbReference type="GO" id="GO:0031505">
    <property type="term" value="P:fungal-type cell wall organization"/>
    <property type="evidence" value="ECO:0007669"/>
    <property type="project" value="TreeGrafter"/>
</dbReference>
<keyword evidence="4" id="KW-0961">Cell wall biogenesis/degradation</keyword>
<protein>
    <recommendedName>
        <fullName evidence="7">GH16 domain-containing protein</fullName>
    </recommendedName>
</protein>
<sequence length="111" mass="12430">MTDGTSYEGKGFQQFGFEYNKGFQGDGGRTDQSPEPMYVILNLGISNKFQTVEWEKLNFPAKMYIDYVRIYQREGHTNIGCSPKAGFSNRSGNMGYDFSSPDPSVGVPTMN</sequence>